<keyword evidence="2" id="KW-1185">Reference proteome</keyword>
<dbReference type="EMBL" id="LGUB01000032">
    <property type="protein sequence ID" value="KRH94785.1"/>
    <property type="molecule type" value="Genomic_DNA"/>
</dbReference>
<dbReference type="AlphaFoldDB" id="A0A0R0M6P7"/>
<evidence type="ECO:0000313" key="1">
    <source>
        <dbReference type="EMBL" id="KRH94785.1"/>
    </source>
</evidence>
<evidence type="ECO:0000313" key="2">
    <source>
        <dbReference type="Proteomes" id="UP000051530"/>
    </source>
</evidence>
<gene>
    <name evidence="1" type="ORF">M153_14900015438</name>
</gene>
<proteinExistence type="predicted"/>
<comment type="caution">
    <text evidence="1">The sequence shown here is derived from an EMBL/GenBank/DDBJ whole genome shotgun (WGS) entry which is preliminary data.</text>
</comment>
<accession>A0A0R0M6P7</accession>
<sequence length="89" mass="10535">MFLNWSVLSKKISCSLITGYCYEMLKNMGLMDNTHCVLIFRSCICVFHLLVKEKSDERVTRQQFLSRTIIFLEYKRFNSSYASFLIQAM</sequence>
<protein>
    <submittedName>
        <fullName evidence="1">Uncharacterized protein</fullName>
    </submittedName>
</protein>
<name>A0A0R0M6P7_9MICR</name>
<reference evidence="1 2" key="1">
    <citation type="submission" date="2015-07" db="EMBL/GenBank/DDBJ databases">
        <title>The genome of Pseudoloma neurophilia, a relevant intracellular parasite of the zebrafish.</title>
        <authorList>
            <person name="Ndikumana S."/>
            <person name="Pelin A."/>
            <person name="Sanders J."/>
            <person name="Corradi N."/>
        </authorList>
    </citation>
    <scope>NUCLEOTIDE SEQUENCE [LARGE SCALE GENOMIC DNA]</scope>
    <source>
        <strain evidence="1 2">MK1</strain>
    </source>
</reference>
<dbReference type="Proteomes" id="UP000051530">
    <property type="component" value="Unassembled WGS sequence"/>
</dbReference>
<organism evidence="1 2">
    <name type="scientific">Pseudoloma neurophilia</name>
    <dbReference type="NCBI Taxonomy" id="146866"/>
    <lineage>
        <taxon>Eukaryota</taxon>
        <taxon>Fungi</taxon>
        <taxon>Fungi incertae sedis</taxon>
        <taxon>Microsporidia</taxon>
        <taxon>Pseudoloma</taxon>
    </lineage>
</organism>
<dbReference type="VEuPathDB" id="MicrosporidiaDB:M153_14900015438"/>